<comment type="caution">
    <text evidence="2">The sequence shown here is derived from an EMBL/GenBank/DDBJ whole genome shotgun (WGS) entry which is preliminary data.</text>
</comment>
<protein>
    <submittedName>
        <fullName evidence="2">Uncharacterized protein</fullName>
    </submittedName>
</protein>
<keyword evidence="3" id="KW-1185">Reference proteome</keyword>
<feature type="region of interest" description="Disordered" evidence="1">
    <location>
        <begin position="261"/>
        <end position="303"/>
    </location>
</feature>
<evidence type="ECO:0000313" key="2">
    <source>
        <dbReference type="EMBL" id="KAK1741411.1"/>
    </source>
</evidence>
<feature type="compositionally biased region" description="Polar residues" evidence="1">
    <location>
        <begin position="178"/>
        <end position="190"/>
    </location>
</feature>
<accession>A0AAD8Y7V9</accession>
<sequence>MAYEQDATGRLQPHVRGKKTNGSVVSNSRLLLLQRRLKRNKRTTTTTQRPNTVRTQRKKLDGFLEKTQSKLTISTAETSCTSSLSQSLPLANHSFEYQISRMPSQQTFGSDSYGSGSMEDSLADSFATFAISSQRKDATALFKEWRSLYVLSAGNSENHADDEGDDTQEEFPSDEKTISSQLDTDSRAGSQADGQVIIHGSPSDLLSAAYTIESSSDTMSAPNQHIPTPPQTTTAACSFNLNFFGSEILKSVTKAVSQMTAQGKDESGVNDDNSEYSNDNSSCSEKSDSSEETNNLIPDKLLHYDEGETKPKLAWTFESFEAGTVDSEF</sequence>
<evidence type="ECO:0000256" key="1">
    <source>
        <dbReference type="SAM" id="MobiDB-lite"/>
    </source>
</evidence>
<name>A0AAD8Y7V9_9STRA</name>
<evidence type="ECO:0000313" key="3">
    <source>
        <dbReference type="Proteomes" id="UP001224775"/>
    </source>
</evidence>
<dbReference type="EMBL" id="JATAAI010000013">
    <property type="protein sequence ID" value="KAK1741411.1"/>
    <property type="molecule type" value="Genomic_DNA"/>
</dbReference>
<proteinExistence type="predicted"/>
<dbReference type="AlphaFoldDB" id="A0AAD8Y7V9"/>
<feature type="region of interest" description="Disordered" evidence="1">
    <location>
        <begin position="1"/>
        <end position="23"/>
    </location>
</feature>
<reference evidence="2" key="1">
    <citation type="submission" date="2023-06" db="EMBL/GenBank/DDBJ databases">
        <title>Survivors Of The Sea: Transcriptome response of Skeletonema marinoi to long-term dormancy.</title>
        <authorList>
            <person name="Pinder M.I.M."/>
            <person name="Kourtchenko O."/>
            <person name="Robertson E.K."/>
            <person name="Larsson T."/>
            <person name="Maumus F."/>
            <person name="Osuna-Cruz C.M."/>
            <person name="Vancaester E."/>
            <person name="Stenow R."/>
            <person name="Vandepoele K."/>
            <person name="Ploug H."/>
            <person name="Bruchert V."/>
            <person name="Godhe A."/>
            <person name="Topel M."/>
        </authorList>
    </citation>
    <scope>NUCLEOTIDE SEQUENCE</scope>
    <source>
        <strain evidence="2">R05AC</strain>
    </source>
</reference>
<feature type="compositionally biased region" description="Acidic residues" evidence="1">
    <location>
        <begin position="160"/>
        <end position="172"/>
    </location>
</feature>
<dbReference type="Proteomes" id="UP001224775">
    <property type="component" value="Unassembled WGS sequence"/>
</dbReference>
<gene>
    <name evidence="2" type="ORF">QTG54_007889</name>
</gene>
<feature type="region of interest" description="Disordered" evidence="1">
    <location>
        <begin position="155"/>
        <end position="190"/>
    </location>
</feature>
<organism evidence="2 3">
    <name type="scientific">Skeletonema marinoi</name>
    <dbReference type="NCBI Taxonomy" id="267567"/>
    <lineage>
        <taxon>Eukaryota</taxon>
        <taxon>Sar</taxon>
        <taxon>Stramenopiles</taxon>
        <taxon>Ochrophyta</taxon>
        <taxon>Bacillariophyta</taxon>
        <taxon>Coscinodiscophyceae</taxon>
        <taxon>Thalassiosirophycidae</taxon>
        <taxon>Thalassiosirales</taxon>
        <taxon>Skeletonemataceae</taxon>
        <taxon>Skeletonema</taxon>
        <taxon>Skeletonema marinoi-dohrnii complex</taxon>
    </lineage>
</organism>
<feature type="compositionally biased region" description="Low complexity" evidence="1">
    <location>
        <begin position="275"/>
        <end position="284"/>
    </location>
</feature>